<gene>
    <name evidence="2" type="ORF">OG327_31720</name>
</gene>
<evidence type="ECO:0000313" key="2">
    <source>
        <dbReference type="EMBL" id="WTU77531.1"/>
    </source>
</evidence>
<sequence length="355" mass="39854">MTSRPTGLFPVADAARHAKGRQKMHGLALYISHIWEAAATTSTFVCREHSMEVDTERIALEIAPALAAVRTLDLEVICNSQSTADRDRYRSLLASDPQGQVVRGLVLMRNADIHLPATVDVQSDRVIGGGDHFRVFPSWQPYDQLPDAIRTNTKTSSSAHDAYRTAIGGHLVIDTLLDAFAFFHRCDSTLARYVPGTEDLEYFPLQQYISHDYDRRHPDQPSRPQFEAEVRKRAQQTRPYGNGRVIVHSFSSDGATIYCGTTVRSWIPMDFTEPGDQVARDIRAGYPYVAVTADGTSHAVTVDGDNRLFADSRPLGQLPLRSLRDHPHTAVWQERWQLAATDAFEYRDQRHLHGC</sequence>
<name>A0AAU2JY02_9ACTN</name>
<dbReference type="EMBL" id="CP108264">
    <property type="protein sequence ID" value="WTU77531.1"/>
    <property type="molecule type" value="Genomic_DNA"/>
</dbReference>
<evidence type="ECO:0000256" key="1">
    <source>
        <dbReference type="SAM" id="MobiDB-lite"/>
    </source>
</evidence>
<feature type="region of interest" description="Disordered" evidence="1">
    <location>
        <begin position="213"/>
        <end position="238"/>
    </location>
</feature>
<reference evidence="2" key="1">
    <citation type="submission" date="2022-10" db="EMBL/GenBank/DDBJ databases">
        <title>The complete genomes of actinobacterial strains from the NBC collection.</title>
        <authorList>
            <person name="Joergensen T.S."/>
            <person name="Alvarez Arevalo M."/>
            <person name="Sterndorff E.B."/>
            <person name="Faurdal D."/>
            <person name="Vuksanovic O."/>
            <person name="Mourched A.-S."/>
            <person name="Charusanti P."/>
            <person name="Shaw S."/>
            <person name="Blin K."/>
            <person name="Weber T."/>
        </authorList>
    </citation>
    <scope>NUCLEOTIDE SEQUENCE</scope>
    <source>
        <strain evidence="2">NBC_00049</strain>
    </source>
</reference>
<proteinExistence type="predicted"/>
<feature type="compositionally biased region" description="Basic and acidic residues" evidence="1">
    <location>
        <begin position="213"/>
        <end position="232"/>
    </location>
</feature>
<accession>A0AAU2JY02</accession>
<protein>
    <submittedName>
        <fullName evidence="2">Uncharacterized protein</fullName>
    </submittedName>
</protein>
<dbReference type="AlphaFoldDB" id="A0AAU2JY02"/>
<organism evidence="2">
    <name type="scientific">Streptomyces sp. NBC_00049</name>
    <dbReference type="NCBI Taxonomy" id="2903617"/>
    <lineage>
        <taxon>Bacteria</taxon>
        <taxon>Bacillati</taxon>
        <taxon>Actinomycetota</taxon>
        <taxon>Actinomycetes</taxon>
        <taxon>Kitasatosporales</taxon>
        <taxon>Streptomycetaceae</taxon>
        <taxon>Streptomyces</taxon>
    </lineage>
</organism>